<dbReference type="GO" id="GO:0043565">
    <property type="term" value="F:sequence-specific DNA binding"/>
    <property type="evidence" value="ECO:0007669"/>
    <property type="project" value="TreeGrafter"/>
</dbReference>
<keyword evidence="8" id="KW-0539">Nucleus</keyword>
<dbReference type="AlphaFoldDB" id="A0A7D9DH38"/>
<keyword evidence="6" id="KW-0010">Activator</keyword>
<comment type="subcellular location">
    <subcellularLocation>
        <location evidence="1">Nucleus</location>
    </subcellularLocation>
</comment>
<accession>A0A7D9DH38</accession>
<name>A0A7D9DH38_PARCT</name>
<keyword evidence="4" id="KW-0805">Transcription regulation</keyword>
<dbReference type="Proteomes" id="UP001152795">
    <property type="component" value="Unassembled WGS sequence"/>
</dbReference>
<evidence type="ECO:0000313" key="11">
    <source>
        <dbReference type="Proteomes" id="UP001152795"/>
    </source>
</evidence>
<reference evidence="10" key="1">
    <citation type="submission" date="2020-04" db="EMBL/GenBank/DDBJ databases">
        <authorList>
            <person name="Alioto T."/>
            <person name="Alioto T."/>
            <person name="Gomez Garrido J."/>
        </authorList>
    </citation>
    <scope>NUCLEOTIDE SEQUENCE</scope>
    <source>
        <strain evidence="10">A484AB</strain>
    </source>
</reference>
<sequence>MAKRKFEDDDEDKSNRIKKFTKKSVHYGDVTVFYFQRVQSFCCIPSLAGVALGLSSRHIYSEQCKINDEFRTFEREPLPSKVRQKLLRLAGVKKWKKSELKIARDIRISRLNCGCSCGEYCFPQTCSCCLNGIGCQVDEGTFPCSCRPNCCLNAQGRLEYSGTKIARHRTETLARVQANMES</sequence>
<evidence type="ECO:0000256" key="7">
    <source>
        <dbReference type="ARBA" id="ARBA00023163"/>
    </source>
</evidence>
<dbReference type="InterPro" id="IPR023260">
    <property type="entry name" value="Cys/Ser-rich_nuc_prot"/>
</dbReference>
<dbReference type="GO" id="GO:0005634">
    <property type="term" value="C:nucleus"/>
    <property type="evidence" value="ECO:0007669"/>
    <property type="project" value="UniProtKB-SubCell"/>
</dbReference>
<comment type="similarity">
    <text evidence="2">Belongs to the AXUD1 family.</text>
</comment>
<evidence type="ECO:0000256" key="6">
    <source>
        <dbReference type="ARBA" id="ARBA00023159"/>
    </source>
</evidence>
<evidence type="ECO:0000256" key="2">
    <source>
        <dbReference type="ARBA" id="ARBA00008548"/>
    </source>
</evidence>
<evidence type="ECO:0000256" key="4">
    <source>
        <dbReference type="ARBA" id="ARBA00023015"/>
    </source>
</evidence>
<keyword evidence="5" id="KW-0238">DNA-binding</keyword>
<protein>
    <recommendedName>
        <fullName evidence="9">Cysteine/serine-rich nuclear protein N-terminal domain-containing protein</fullName>
    </recommendedName>
</protein>
<dbReference type="GO" id="GO:0006915">
    <property type="term" value="P:apoptotic process"/>
    <property type="evidence" value="ECO:0007669"/>
    <property type="project" value="UniProtKB-KW"/>
</dbReference>
<feature type="domain" description="Cysteine/serine-rich nuclear protein N-terminal" evidence="9">
    <location>
        <begin position="21"/>
        <end position="68"/>
    </location>
</feature>
<gene>
    <name evidence="10" type="ORF">PACLA_8A016005</name>
</gene>
<evidence type="ECO:0000259" key="9">
    <source>
        <dbReference type="Pfam" id="PF16019"/>
    </source>
</evidence>
<organism evidence="10 11">
    <name type="scientific">Paramuricea clavata</name>
    <name type="common">Red gorgonian</name>
    <name type="synonym">Violescent sea-whip</name>
    <dbReference type="NCBI Taxonomy" id="317549"/>
    <lineage>
        <taxon>Eukaryota</taxon>
        <taxon>Metazoa</taxon>
        <taxon>Cnidaria</taxon>
        <taxon>Anthozoa</taxon>
        <taxon>Octocorallia</taxon>
        <taxon>Malacalcyonacea</taxon>
        <taxon>Plexauridae</taxon>
        <taxon>Paramuricea</taxon>
    </lineage>
</organism>
<dbReference type="EMBL" id="CACRXK020000773">
    <property type="protein sequence ID" value="CAB3984690.1"/>
    <property type="molecule type" value="Genomic_DNA"/>
</dbReference>
<comment type="caution">
    <text evidence="10">The sequence shown here is derived from an EMBL/GenBank/DDBJ whole genome shotgun (WGS) entry which is preliminary data.</text>
</comment>
<keyword evidence="3" id="KW-0053">Apoptosis</keyword>
<keyword evidence="7" id="KW-0804">Transcription</keyword>
<dbReference type="OrthoDB" id="5946974at2759"/>
<proteinExistence type="inferred from homology"/>
<dbReference type="GO" id="GO:0000981">
    <property type="term" value="F:DNA-binding transcription factor activity, RNA polymerase II-specific"/>
    <property type="evidence" value="ECO:0007669"/>
    <property type="project" value="TreeGrafter"/>
</dbReference>
<dbReference type="Pfam" id="PF16019">
    <property type="entry name" value="CSRNP_N"/>
    <property type="match status" value="2"/>
</dbReference>
<evidence type="ECO:0000256" key="8">
    <source>
        <dbReference type="ARBA" id="ARBA00023242"/>
    </source>
</evidence>
<feature type="domain" description="Cysteine/serine-rich nuclear protein N-terminal" evidence="9">
    <location>
        <begin position="76"/>
        <end position="178"/>
    </location>
</feature>
<dbReference type="PRINTS" id="PR02031">
    <property type="entry name" value="CYSSERRICHNP"/>
</dbReference>
<evidence type="ECO:0000256" key="1">
    <source>
        <dbReference type="ARBA" id="ARBA00004123"/>
    </source>
</evidence>
<evidence type="ECO:0000313" key="10">
    <source>
        <dbReference type="EMBL" id="CAB3984690.1"/>
    </source>
</evidence>
<dbReference type="PANTHER" id="PTHR13580:SF9">
    <property type="entry name" value="AXIN1 UP-REGULATED 1, ISOFORM A"/>
    <property type="match status" value="1"/>
</dbReference>
<dbReference type="InterPro" id="IPR031972">
    <property type="entry name" value="CSRNP_N"/>
</dbReference>
<keyword evidence="11" id="KW-1185">Reference proteome</keyword>
<evidence type="ECO:0000256" key="3">
    <source>
        <dbReference type="ARBA" id="ARBA00022703"/>
    </source>
</evidence>
<dbReference type="PANTHER" id="PTHR13580">
    <property type="entry name" value="TGF-BETA INDUCED APOPTOSIS PROTEIN"/>
    <property type="match status" value="1"/>
</dbReference>
<evidence type="ECO:0000256" key="5">
    <source>
        <dbReference type="ARBA" id="ARBA00023125"/>
    </source>
</evidence>